<evidence type="ECO:0000256" key="2">
    <source>
        <dbReference type="ARBA" id="ARBA00022723"/>
    </source>
</evidence>
<comment type="cofactor">
    <cofactor evidence="7">
        <name>Fe(2+)</name>
        <dbReference type="ChEBI" id="CHEBI:29033"/>
    </cofactor>
    <text evidence="7">Binds 1 Fe(2+) ion per subunit.</text>
</comment>
<keyword evidence="6 7" id="KW-0408">Iron</keyword>
<reference evidence="9 10" key="1">
    <citation type="journal article" date="2019" name="mSystems">
        <title>Life at home and on the roam: Genomic adaptions reflect the dual lifestyle of an intracellular, facultative symbiont.</title>
        <authorList>
            <person name="Burgsdorf I."/>
        </authorList>
    </citation>
    <scope>NUCLEOTIDE SEQUENCE [LARGE SCALE GENOMIC DNA]</scope>
    <source>
        <strain evidence="9">277cI</strain>
    </source>
</reference>
<evidence type="ECO:0000256" key="6">
    <source>
        <dbReference type="ARBA" id="ARBA00023004"/>
    </source>
</evidence>
<dbReference type="NCBIfam" id="NF003975">
    <property type="entry name" value="PRK05467.1-4"/>
    <property type="match status" value="1"/>
</dbReference>
<feature type="binding site" evidence="7">
    <location>
        <position position="153"/>
    </location>
    <ligand>
        <name>Fe cation</name>
        <dbReference type="ChEBI" id="CHEBI:24875"/>
    </ligand>
</feature>
<evidence type="ECO:0000256" key="7">
    <source>
        <dbReference type="HAMAP-Rule" id="MF_00657"/>
    </source>
</evidence>
<evidence type="ECO:0000313" key="9">
    <source>
        <dbReference type="EMBL" id="TGH27281.1"/>
    </source>
</evidence>
<keyword evidence="3 7" id="KW-0847">Vitamin C</keyword>
<dbReference type="GO" id="GO:0016706">
    <property type="term" value="F:2-oxoglutarate-dependent dioxygenase activity"/>
    <property type="evidence" value="ECO:0007669"/>
    <property type="project" value="UniProtKB-UniRule"/>
</dbReference>
<evidence type="ECO:0000256" key="3">
    <source>
        <dbReference type="ARBA" id="ARBA00022896"/>
    </source>
</evidence>
<dbReference type="SUPFAM" id="SSF51182">
    <property type="entry name" value="RmlC-like cupins"/>
    <property type="match status" value="1"/>
</dbReference>
<keyword evidence="4 7" id="KW-0223">Dioxygenase</keyword>
<dbReference type="PANTHER" id="PTHR41536:SF1">
    <property type="entry name" value="PKHD-TYPE HYDROXYLASE YBIX"/>
    <property type="match status" value="1"/>
</dbReference>
<evidence type="ECO:0000313" key="10">
    <source>
        <dbReference type="Proteomes" id="UP000315454"/>
    </source>
</evidence>
<dbReference type="Proteomes" id="UP000315454">
    <property type="component" value="Unassembled WGS sequence"/>
</dbReference>
<dbReference type="InterPro" id="IPR044862">
    <property type="entry name" value="Pro_4_hyd_alph_FE2OG_OXY"/>
</dbReference>
<protein>
    <submittedName>
        <fullName evidence="9">Fe2+-dependent dioxygenase</fullName>
    </submittedName>
</protein>
<name>A0A524RVA0_9CHRO</name>
<dbReference type="GO" id="GO:0006974">
    <property type="term" value="P:DNA damage response"/>
    <property type="evidence" value="ECO:0007669"/>
    <property type="project" value="TreeGrafter"/>
</dbReference>
<feature type="domain" description="Fe2OG dioxygenase" evidence="8">
    <location>
        <begin position="78"/>
        <end position="172"/>
    </location>
</feature>
<comment type="caution">
    <text evidence="9">The sequence shown here is derived from an EMBL/GenBank/DDBJ whole genome shotgun (WGS) entry which is preliminary data.</text>
</comment>
<organism evidence="9 10">
    <name type="scientific">Aphanocapsa feldmannii 277cI</name>
    <dbReference type="NCBI Taxonomy" id="2507554"/>
    <lineage>
        <taxon>Bacteria</taxon>
        <taxon>Bacillati</taxon>
        <taxon>Cyanobacteriota</taxon>
        <taxon>Cyanophyceae</taxon>
        <taxon>Oscillatoriophycideae</taxon>
        <taxon>Chroococcales</taxon>
        <taxon>Microcystaceae</taxon>
        <taxon>Aphanocapsa</taxon>
    </lineage>
</organism>
<accession>A0A524RVA0</accession>
<evidence type="ECO:0000256" key="1">
    <source>
        <dbReference type="ARBA" id="ARBA00001961"/>
    </source>
</evidence>
<dbReference type="InterPro" id="IPR023550">
    <property type="entry name" value="PKHD_hydroxylase"/>
</dbReference>
<dbReference type="PANTHER" id="PTHR41536">
    <property type="entry name" value="PKHD-TYPE HYDROXYLASE YBIX"/>
    <property type="match status" value="1"/>
</dbReference>
<dbReference type="PROSITE" id="PS51471">
    <property type="entry name" value="FE2OG_OXY"/>
    <property type="match status" value="1"/>
</dbReference>
<sequence>MSFCLEPLLTREKVKAIQTAVESADWQNGIGTAGWHARTVKRNLQLRRDAEPGQRLAKEVKQALLANPLLKAAALPKHIHGILFSRTENGGHYGRHVDEARMQGGRTDLSFTLFLQEPDHYAGGELVVETAFGDQRFKLPAGHAVVYPSGSLHWVEPVTTGSRLVCVGWIESLVRDPAKREVLFDLDAAARSLFARGGRMAEFDLTSSACGVAEQWTSLADTHCLPAASPECLNNASGEGPRPLKAWNTMPGC</sequence>
<dbReference type="InterPro" id="IPR011051">
    <property type="entry name" value="RmlC_Cupin_sf"/>
</dbReference>
<keyword evidence="5 7" id="KW-0560">Oxidoreductase</keyword>
<dbReference type="EMBL" id="SRMN01000013">
    <property type="protein sequence ID" value="TGH27281.1"/>
    <property type="molecule type" value="Genomic_DNA"/>
</dbReference>
<dbReference type="HAMAP" id="MF_00657">
    <property type="entry name" value="Hydroxyl_YbiX"/>
    <property type="match status" value="1"/>
</dbReference>
<proteinExistence type="inferred from homology"/>
<dbReference type="AlphaFoldDB" id="A0A524RVA0"/>
<dbReference type="GO" id="GO:0005506">
    <property type="term" value="F:iron ion binding"/>
    <property type="evidence" value="ECO:0007669"/>
    <property type="project" value="UniProtKB-UniRule"/>
</dbReference>
<gene>
    <name evidence="9" type="ORF">ERJ68_01465</name>
</gene>
<dbReference type="GO" id="GO:0006879">
    <property type="term" value="P:intracellular iron ion homeostasis"/>
    <property type="evidence" value="ECO:0007669"/>
    <property type="project" value="TreeGrafter"/>
</dbReference>
<dbReference type="GO" id="GO:0031418">
    <property type="term" value="F:L-ascorbic acid binding"/>
    <property type="evidence" value="ECO:0007669"/>
    <property type="project" value="UniProtKB-KW"/>
</dbReference>
<comment type="cofactor">
    <cofactor evidence="1 7">
        <name>L-ascorbate</name>
        <dbReference type="ChEBI" id="CHEBI:38290"/>
    </cofactor>
</comment>
<keyword evidence="2 7" id="KW-0479">Metal-binding</keyword>
<evidence type="ECO:0000256" key="5">
    <source>
        <dbReference type="ARBA" id="ARBA00023002"/>
    </source>
</evidence>
<dbReference type="Pfam" id="PF13640">
    <property type="entry name" value="2OG-FeII_Oxy_3"/>
    <property type="match status" value="1"/>
</dbReference>
<feature type="binding site" evidence="7">
    <location>
        <position position="96"/>
    </location>
    <ligand>
        <name>Fe cation</name>
        <dbReference type="ChEBI" id="CHEBI:24875"/>
    </ligand>
</feature>
<dbReference type="NCBIfam" id="NF003974">
    <property type="entry name" value="PRK05467.1-3"/>
    <property type="match status" value="1"/>
</dbReference>
<feature type="binding site" evidence="7">
    <location>
        <position position="163"/>
    </location>
    <ligand>
        <name>2-oxoglutarate</name>
        <dbReference type="ChEBI" id="CHEBI:16810"/>
    </ligand>
</feature>
<dbReference type="InterPro" id="IPR006620">
    <property type="entry name" value="Pro_4_hyd_alph"/>
</dbReference>
<evidence type="ECO:0000259" key="8">
    <source>
        <dbReference type="PROSITE" id="PS51471"/>
    </source>
</evidence>
<dbReference type="InterPro" id="IPR005123">
    <property type="entry name" value="Oxoglu/Fe-dep_dioxygenase_dom"/>
</dbReference>
<evidence type="ECO:0000256" key="4">
    <source>
        <dbReference type="ARBA" id="ARBA00022964"/>
    </source>
</evidence>
<dbReference type="Gene3D" id="2.60.120.620">
    <property type="entry name" value="q2cbj1_9rhob like domain"/>
    <property type="match status" value="1"/>
</dbReference>
<feature type="binding site" evidence="7">
    <location>
        <position position="98"/>
    </location>
    <ligand>
        <name>Fe cation</name>
        <dbReference type="ChEBI" id="CHEBI:24875"/>
    </ligand>
</feature>
<dbReference type="SMART" id="SM00702">
    <property type="entry name" value="P4Hc"/>
    <property type="match status" value="1"/>
</dbReference>